<sequence length="602" mass="67239">MPAWVELEQRVGAIEESLWKLKTKGGNEKRRLVGWEAQLAPTSFGGDVGSYTTGLIHNQRNTRRAESPRLGRITRVPFGYSGVGMGAGNVIIVTVTVVGFEASSSDDLWEEKVRRITPEDVLQFYGVKNFKASGGGSYFCASVTRRRFFNLNSVGQTWNDNIIWLKGNCLQRDDEEPLDLQFITEKQSMKSTVEWKESLLDEVAKEETELELVSKGLGLSRKKRVDSMLNKARKAKSTRSMAGVDEGKRQVCGEEVQTNLSKTPGTGSSAQANPFKSSNVAQKYLKKWVLQALPASGITGSGDVAKDKRMRVEPSGESGEKVTEGQSASVGDLKEVEERVWLAVLQGEEDTSKMVARLVKGIWIGIEEEKNELKKVNVELEKELARSRANALKEVRQLKASHAVAIGDGYIKANTYIEEEDEDEAEAVGIVDGLDGISCQTVLDNQVDDVEFPEGGSEKAVRQMSLKINDLKYGLARERDTSKALLSAQAELQVELDSSHSREDNDLMCNREFAEQFDRMKEASENKEDQYADTAQYHIQALEQSEERFRSDLQKCRNELEQMRQKFVKKDDELRVARENLSASEAAAEHLQTALPAKDMEF</sequence>
<feature type="compositionally biased region" description="Polar residues" evidence="2">
    <location>
        <begin position="256"/>
        <end position="274"/>
    </location>
</feature>
<accession>A0A7J7LWD8</accession>
<dbReference type="EMBL" id="JACGCM010001954">
    <property type="protein sequence ID" value="KAF6146868.1"/>
    <property type="molecule type" value="Genomic_DNA"/>
</dbReference>
<feature type="compositionally biased region" description="Basic and acidic residues" evidence="2">
    <location>
        <begin position="304"/>
        <end position="323"/>
    </location>
</feature>
<keyword evidence="4" id="KW-1185">Reference proteome</keyword>
<dbReference type="Proteomes" id="UP000541444">
    <property type="component" value="Unassembled WGS sequence"/>
</dbReference>
<evidence type="ECO:0000313" key="3">
    <source>
        <dbReference type="EMBL" id="KAF6146868.1"/>
    </source>
</evidence>
<feature type="region of interest" description="Disordered" evidence="2">
    <location>
        <begin position="301"/>
        <end position="329"/>
    </location>
</feature>
<comment type="caution">
    <text evidence="3">The sequence shown here is derived from an EMBL/GenBank/DDBJ whole genome shotgun (WGS) entry which is preliminary data.</text>
</comment>
<name>A0A7J7LWD8_9MAGN</name>
<feature type="region of interest" description="Disordered" evidence="2">
    <location>
        <begin position="230"/>
        <end position="274"/>
    </location>
</feature>
<evidence type="ECO:0000256" key="1">
    <source>
        <dbReference type="SAM" id="Coils"/>
    </source>
</evidence>
<gene>
    <name evidence="3" type="ORF">GIB67_018521</name>
</gene>
<reference evidence="3 4" key="1">
    <citation type="journal article" date="2020" name="IScience">
        <title>Genome Sequencing of the Endangered Kingdonia uniflora (Circaeasteraceae, Ranunculales) Reveals Potential Mechanisms of Evolutionary Specialization.</title>
        <authorList>
            <person name="Sun Y."/>
            <person name="Deng T."/>
            <person name="Zhang A."/>
            <person name="Moore M.J."/>
            <person name="Landis J.B."/>
            <person name="Lin N."/>
            <person name="Zhang H."/>
            <person name="Zhang X."/>
            <person name="Huang J."/>
            <person name="Zhang X."/>
            <person name="Sun H."/>
            <person name="Wang H."/>
        </authorList>
    </citation>
    <scope>NUCLEOTIDE SEQUENCE [LARGE SCALE GENOMIC DNA]</scope>
    <source>
        <strain evidence="3">TB1705</strain>
        <tissue evidence="3">Leaf</tissue>
    </source>
</reference>
<evidence type="ECO:0000256" key="2">
    <source>
        <dbReference type="SAM" id="MobiDB-lite"/>
    </source>
</evidence>
<evidence type="ECO:0000313" key="4">
    <source>
        <dbReference type="Proteomes" id="UP000541444"/>
    </source>
</evidence>
<dbReference type="AlphaFoldDB" id="A0A7J7LWD8"/>
<keyword evidence="1" id="KW-0175">Coiled coil</keyword>
<proteinExistence type="predicted"/>
<protein>
    <submittedName>
        <fullName evidence="3">Uncharacterized protein</fullName>
    </submittedName>
</protein>
<feature type="coiled-coil region" evidence="1">
    <location>
        <begin position="510"/>
        <end position="580"/>
    </location>
</feature>
<organism evidence="3 4">
    <name type="scientific">Kingdonia uniflora</name>
    <dbReference type="NCBI Taxonomy" id="39325"/>
    <lineage>
        <taxon>Eukaryota</taxon>
        <taxon>Viridiplantae</taxon>
        <taxon>Streptophyta</taxon>
        <taxon>Embryophyta</taxon>
        <taxon>Tracheophyta</taxon>
        <taxon>Spermatophyta</taxon>
        <taxon>Magnoliopsida</taxon>
        <taxon>Ranunculales</taxon>
        <taxon>Circaeasteraceae</taxon>
        <taxon>Kingdonia</taxon>
    </lineage>
</organism>